<evidence type="ECO:0000256" key="4">
    <source>
        <dbReference type="ARBA" id="ARBA00022801"/>
    </source>
</evidence>
<name>A0A381W3V2_9ZZZZ</name>
<evidence type="ECO:0000256" key="2">
    <source>
        <dbReference type="ARBA" id="ARBA00004173"/>
    </source>
</evidence>
<dbReference type="GO" id="GO:0003860">
    <property type="term" value="F:3-hydroxyisobutyryl-CoA hydrolase activity"/>
    <property type="evidence" value="ECO:0007669"/>
    <property type="project" value="UniProtKB-EC"/>
</dbReference>
<keyword evidence="5" id="KW-0496">Mitochondrion</keyword>
<evidence type="ECO:0000313" key="7">
    <source>
        <dbReference type="EMBL" id="SVA47164.1"/>
    </source>
</evidence>
<dbReference type="EC" id="3.1.2.4" evidence="3"/>
<accession>A0A381W3V2</accession>
<evidence type="ECO:0000259" key="6">
    <source>
        <dbReference type="Pfam" id="PF16113"/>
    </source>
</evidence>
<feature type="non-terminal residue" evidence="7">
    <location>
        <position position="1"/>
    </location>
</feature>
<dbReference type="Gene3D" id="3.90.226.10">
    <property type="entry name" value="2-enoyl-CoA Hydratase, Chain A, domain 1"/>
    <property type="match status" value="1"/>
</dbReference>
<dbReference type="SUPFAM" id="SSF52096">
    <property type="entry name" value="ClpP/crotonase"/>
    <property type="match status" value="1"/>
</dbReference>
<dbReference type="PANTHER" id="PTHR43176:SF3">
    <property type="entry name" value="3-HYDROXYISOBUTYRYL-COA HYDROLASE, MITOCHONDRIAL"/>
    <property type="match status" value="1"/>
</dbReference>
<dbReference type="Pfam" id="PF16113">
    <property type="entry name" value="ECH_2"/>
    <property type="match status" value="1"/>
</dbReference>
<dbReference type="InterPro" id="IPR045004">
    <property type="entry name" value="ECH_dom"/>
</dbReference>
<evidence type="ECO:0000256" key="3">
    <source>
        <dbReference type="ARBA" id="ARBA00011915"/>
    </source>
</evidence>
<feature type="domain" description="Enoyl-CoA hydratase/isomerase" evidence="6">
    <location>
        <begin position="10"/>
        <end position="329"/>
    </location>
</feature>
<dbReference type="FunFam" id="3.90.226.10:FF:000026">
    <property type="entry name" value="3-hydroxyisobutyryl-CoA hydrolase, mitochondrial"/>
    <property type="match status" value="1"/>
</dbReference>
<dbReference type="AlphaFoldDB" id="A0A381W3V2"/>
<dbReference type="InterPro" id="IPR029045">
    <property type="entry name" value="ClpP/crotonase-like_dom_sf"/>
</dbReference>
<sequence>VFFETRGSLGLITINRPNALNALTLSMVREIHPILKGWANDSKIKFVVIQATGDKAFCAGGDIRALYDWGQSSDSRSTNFYYEEYKLNHFIKRFPKPYIALVNGIVMGGGVGLSVHGSHRIAGENFSFAMPETGIGLFPDVGGSYFLSRLPKNIGMYLALTGNRIKSSDAIFLGISQHFIESKKHGKIIDYLSDGKNPESFIQDLKLDPSASEIEKISNEIGNLFDAESVEGILENLENHKGELATKSLDTILKKSPTSLKLAHKLITNGKNINFEECMKMEYRVVCRVMSDKDFYEGVRALIIDKDNVPKWDPKTIEEVDNSKISNFFSSLEDKELIFD</sequence>
<protein>
    <recommendedName>
        <fullName evidence="3">3-hydroxyisobutyryl-CoA hydrolase</fullName>
        <ecNumber evidence="3">3.1.2.4</ecNumber>
    </recommendedName>
</protein>
<dbReference type="PANTHER" id="PTHR43176">
    <property type="entry name" value="3-HYDROXYISOBUTYRYL-COA HYDROLASE-RELATED"/>
    <property type="match status" value="1"/>
</dbReference>
<proteinExistence type="predicted"/>
<evidence type="ECO:0000256" key="5">
    <source>
        <dbReference type="ARBA" id="ARBA00023128"/>
    </source>
</evidence>
<keyword evidence="4" id="KW-0378">Hydrolase</keyword>
<dbReference type="EMBL" id="UINC01010618">
    <property type="protein sequence ID" value="SVA47164.1"/>
    <property type="molecule type" value="Genomic_DNA"/>
</dbReference>
<dbReference type="CDD" id="cd06558">
    <property type="entry name" value="crotonase-like"/>
    <property type="match status" value="1"/>
</dbReference>
<comment type="catalytic activity">
    <reaction evidence="1">
        <text>3-hydroxy-2-methylpropanoyl-CoA + H2O = 3-hydroxy-2-methylpropanoate + CoA + H(+)</text>
        <dbReference type="Rhea" id="RHEA:20888"/>
        <dbReference type="ChEBI" id="CHEBI:11805"/>
        <dbReference type="ChEBI" id="CHEBI:15377"/>
        <dbReference type="ChEBI" id="CHEBI:15378"/>
        <dbReference type="ChEBI" id="CHEBI:57287"/>
        <dbReference type="ChEBI" id="CHEBI:57340"/>
        <dbReference type="EC" id="3.1.2.4"/>
    </reaction>
</comment>
<reference evidence="7" key="1">
    <citation type="submission" date="2018-05" db="EMBL/GenBank/DDBJ databases">
        <authorList>
            <person name="Lanie J.A."/>
            <person name="Ng W.-L."/>
            <person name="Kazmierczak K.M."/>
            <person name="Andrzejewski T.M."/>
            <person name="Davidsen T.M."/>
            <person name="Wayne K.J."/>
            <person name="Tettelin H."/>
            <person name="Glass J.I."/>
            <person name="Rusch D."/>
            <person name="Podicherti R."/>
            <person name="Tsui H.-C.T."/>
            <person name="Winkler M.E."/>
        </authorList>
    </citation>
    <scope>NUCLEOTIDE SEQUENCE</scope>
</reference>
<organism evidence="7">
    <name type="scientific">marine metagenome</name>
    <dbReference type="NCBI Taxonomy" id="408172"/>
    <lineage>
        <taxon>unclassified sequences</taxon>
        <taxon>metagenomes</taxon>
        <taxon>ecological metagenomes</taxon>
    </lineage>
</organism>
<dbReference type="NCBIfam" id="NF004127">
    <property type="entry name" value="PRK05617.1"/>
    <property type="match status" value="1"/>
</dbReference>
<comment type="subcellular location">
    <subcellularLocation>
        <location evidence="2">Mitochondrion</location>
    </subcellularLocation>
</comment>
<dbReference type="InterPro" id="IPR032259">
    <property type="entry name" value="HIBYL-CoA-H"/>
</dbReference>
<gene>
    <name evidence="7" type="ORF">METZ01_LOCUS100018</name>
</gene>
<evidence type="ECO:0000256" key="1">
    <source>
        <dbReference type="ARBA" id="ARBA00001709"/>
    </source>
</evidence>
<dbReference type="GO" id="GO:0006574">
    <property type="term" value="P:L-valine catabolic process"/>
    <property type="evidence" value="ECO:0007669"/>
    <property type="project" value="TreeGrafter"/>
</dbReference>
<dbReference type="GO" id="GO:0005739">
    <property type="term" value="C:mitochondrion"/>
    <property type="evidence" value="ECO:0007669"/>
    <property type="project" value="UniProtKB-SubCell"/>
</dbReference>